<dbReference type="GO" id="GO:0008194">
    <property type="term" value="F:UDP-glycosyltransferase activity"/>
    <property type="evidence" value="ECO:0007669"/>
    <property type="project" value="InterPro"/>
</dbReference>
<dbReference type="InterPro" id="IPR002213">
    <property type="entry name" value="UDP_glucos_trans"/>
</dbReference>
<dbReference type="Gene3D" id="3.40.50.2000">
    <property type="entry name" value="Glycogen Phosphorylase B"/>
    <property type="match status" value="2"/>
</dbReference>
<dbReference type="FunFam" id="3.40.50.2000:FF:000072">
    <property type="entry name" value="Glycosyl transferase"/>
    <property type="match status" value="1"/>
</dbReference>
<dbReference type="Pfam" id="PF06722">
    <property type="entry name" value="EryCIII-like_C"/>
    <property type="match status" value="1"/>
</dbReference>
<gene>
    <name evidence="4" type="ORF">DVA86_32765</name>
</gene>
<dbReference type="RefSeq" id="WP_208883685.1">
    <property type="nucleotide sequence ID" value="NZ_CP031320.1"/>
</dbReference>
<evidence type="ECO:0000256" key="2">
    <source>
        <dbReference type="ARBA" id="ARBA00022679"/>
    </source>
</evidence>
<sequence>MSHLAIFVVPGYGHVGPTIELTRELVGRGHRVTYVIDEGYAGLVAEAGAHTVTYRSSRGRLAGQKSFEGADMAALFADFFTDGAETVLPLAESALADDKPDLILYDFGAFPAARMLARNWSVPTVQLFPQIASNDEFSLFGSPDAAIQVDEAAMAEFGRGYAALLGMANANGLTEADMPSFAAAYDDRNLVFLTRSFQPKGETFDERFVFVGPCFAAGADDGTVPGAWQPPQNDSKVLLASMGTESNEQAEFFRSFGEAFKDDEWHVVLTLGKGADAAELGLADHLEAHSFLPHPQVLPHAEVLVTHGGPGSVTEALHYGTPMVIVPQTPETRFNAQHVTELGLGTAILPEDLTAHGLRAAVDELAKDTRVRDNVARVSQESRDSGGAIRAAEVLEGWLAALPDAR</sequence>
<evidence type="ECO:0000313" key="4">
    <source>
        <dbReference type="EMBL" id="AXK36634.1"/>
    </source>
</evidence>
<name>A0A345XYB8_9ACTN</name>
<protein>
    <submittedName>
        <fullName evidence="4">Glycosyl transferase</fullName>
    </submittedName>
</protein>
<keyword evidence="2 4" id="KW-0808">Transferase</keyword>
<organism evidence="4 5">
    <name type="scientific">Streptomyces armeniacus</name>
    <dbReference type="NCBI Taxonomy" id="83291"/>
    <lineage>
        <taxon>Bacteria</taxon>
        <taxon>Bacillati</taxon>
        <taxon>Actinomycetota</taxon>
        <taxon>Actinomycetes</taxon>
        <taxon>Kitasatosporales</taxon>
        <taxon>Streptomycetaceae</taxon>
        <taxon>Streptomyces</taxon>
    </lineage>
</organism>
<dbReference type="InterPro" id="IPR010610">
    <property type="entry name" value="EryCIII-like_C"/>
</dbReference>
<proteinExistence type="inferred from homology"/>
<dbReference type="PANTHER" id="PTHR48050">
    <property type="entry name" value="STEROL 3-BETA-GLUCOSYLTRANSFERASE"/>
    <property type="match status" value="1"/>
</dbReference>
<comment type="similarity">
    <text evidence="1">Belongs to the UDP-glycosyltransferase family.</text>
</comment>
<dbReference type="KEGG" id="sarm:DVA86_32765"/>
<dbReference type="AlphaFoldDB" id="A0A345XYB8"/>
<dbReference type="NCBIfam" id="TIGR01426">
    <property type="entry name" value="MGT"/>
    <property type="match status" value="1"/>
</dbReference>
<dbReference type="EMBL" id="CP031320">
    <property type="protein sequence ID" value="AXK36634.1"/>
    <property type="molecule type" value="Genomic_DNA"/>
</dbReference>
<evidence type="ECO:0000256" key="1">
    <source>
        <dbReference type="ARBA" id="ARBA00009995"/>
    </source>
</evidence>
<evidence type="ECO:0000259" key="3">
    <source>
        <dbReference type="Pfam" id="PF06722"/>
    </source>
</evidence>
<keyword evidence="5" id="KW-1185">Reference proteome</keyword>
<dbReference type="PANTHER" id="PTHR48050:SF13">
    <property type="entry name" value="STEROL 3-BETA-GLUCOSYLTRANSFERASE UGT80A2"/>
    <property type="match status" value="1"/>
</dbReference>
<feature type="domain" description="Erythromycin biosynthesis protein CIII-like C-terminal" evidence="3">
    <location>
        <begin position="267"/>
        <end position="382"/>
    </location>
</feature>
<evidence type="ECO:0000313" key="5">
    <source>
        <dbReference type="Proteomes" id="UP000254425"/>
    </source>
</evidence>
<dbReference type="InterPro" id="IPR006326">
    <property type="entry name" value="UDPGT_MGT-like"/>
</dbReference>
<accession>A0A345XYB8</accession>
<dbReference type="InterPro" id="IPR050426">
    <property type="entry name" value="Glycosyltransferase_28"/>
</dbReference>
<dbReference type="SUPFAM" id="SSF53756">
    <property type="entry name" value="UDP-Glycosyltransferase/glycogen phosphorylase"/>
    <property type="match status" value="1"/>
</dbReference>
<dbReference type="CDD" id="cd03784">
    <property type="entry name" value="GT1_Gtf-like"/>
    <property type="match status" value="1"/>
</dbReference>
<dbReference type="GO" id="GO:0017000">
    <property type="term" value="P:antibiotic biosynthetic process"/>
    <property type="evidence" value="ECO:0007669"/>
    <property type="project" value="UniProtKB-ARBA"/>
</dbReference>
<reference evidence="4 5" key="1">
    <citation type="submission" date="2018-07" db="EMBL/GenBank/DDBJ databases">
        <title>Draft genome of the type strain Streptomyces armeniacus ATCC 15676.</title>
        <authorList>
            <person name="Labana P."/>
            <person name="Gosse J.T."/>
            <person name="Boddy C.N."/>
        </authorList>
    </citation>
    <scope>NUCLEOTIDE SEQUENCE [LARGE SCALE GENOMIC DNA]</scope>
    <source>
        <strain evidence="4 5">ATCC 15676</strain>
    </source>
</reference>
<dbReference type="GO" id="GO:0016758">
    <property type="term" value="F:hexosyltransferase activity"/>
    <property type="evidence" value="ECO:0007669"/>
    <property type="project" value="InterPro"/>
</dbReference>
<dbReference type="Proteomes" id="UP000254425">
    <property type="component" value="Chromosome"/>
</dbReference>